<keyword evidence="8" id="KW-1185">Reference proteome</keyword>
<evidence type="ECO:0000256" key="3">
    <source>
        <dbReference type="ARBA" id="ARBA00022692"/>
    </source>
</evidence>
<dbReference type="InterPro" id="IPR001851">
    <property type="entry name" value="ABC_transp_permease"/>
</dbReference>
<keyword evidence="3 6" id="KW-0812">Transmembrane</keyword>
<proteinExistence type="predicted"/>
<dbReference type="EMBL" id="JAAVLN010000003">
    <property type="protein sequence ID" value="NKC05091.1"/>
    <property type="molecule type" value="Genomic_DNA"/>
</dbReference>
<reference evidence="7 8" key="1">
    <citation type="submission" date="2020-03" db="EMBL/GenBank/DDBJ databases">
        <title>Whole genome sequencing of clinical and environmental type strains of Ochrobactrum.</title>
        <authorList>
            <person name="Dharne M."/>
        </authorList>
    </citation>
    <scope>NUCLEOTIDE SEQUENCE [LARGE SCALE GENOMIC DNA]</scope>
    <source>
        <strain evidence="7 8">CIP 109452</strain>
    </source>
</reference>
<feature type="transmembrane region" description="Helical" evidence="6">
    <location>
        <begin position="130"/>
        <end position="148"/>
    </location>
</feature>
<evidence type="ECO:0000256" key="4">
    <source>
        <dbReference type="ARBA" id="ARBA00022989"/>
    </source>
</evidence>
<evidence type="ECO:0000313" key="7">
    <source>
        <dbReference type="EMBL" id="NKC05091.1"/>
    </source>
</evidence>
<dbReference type="PANTHER" id="PTHR30482:SF10">
    <property type="entry name" value="HIGH-AFFINITY BRANCHED-CHAIN AMINO ACID TRANSPORT PROTEIN BRAE"/>
    <property type="match status" value="1"/>
</dbReference>
<dbReference type="PANTHER" id="PTHR30482">
    <property type="entry name" value="HIGH-AFFINITY BRANCHED-CHAIN AMINO ACID TRANSPORT SYSTEM PERMEASE"/>
    <property type="match status" value="1"/>
</dbReference>
<evidence type="ECO:0000256" key="2">
    <source>
        <dbReference type="ARBA" id="ARBA00022475"/>
    </source>
</evidence>
<dbReference type="CDD" id="cd06581">
    <property type="entry name" value="TM_PBP1_LivM_like"/>
    <property type="match status" value="1"/>
</dbReference>
<feature type="transmembrane region" description="Helical" evidence="6">
    <location>
        <begin position="229"/>
        <end position="253"/>
    </location>
</feature>
<dbReference type="RefSeq" id="WP_138784276.1">
    <property type="nucleotide sequence ID" value="NZ_JBHEEQ010000001.1"/>
</dbReference>
<protein>
    <submittedName>
        <fullName evidence="7">Branched-chain amino acid ABC transporter permease</fullName>
    </submittedName>
</protein>
<keyword evidence="4 6" id="KW-1133">Transmembrane helix</keyword>
<dbReference type="Proteomes" id="UP000704467">
    <property type="component" value="Unassembled WGS sequence"/>
</dbReference>
<feature type="transmembrane region" description="Helical" evidence="6">
    <location>
        <begin position="77"/>
        <end position="95"/>
    </location>
</feature>
<accession>A0ABX1DQ69</accession>
<feature type="transmembrane region" description="Helical" evidence="6">
    <location>
        <begin position="304"/>
        <end position="325"/>
    </location>
</feature>
<feature type="transmembrane region" description="Helical" evidence="6">
    <location>
        <begin position="21"/>
        <end position="43"/>
    </location>
</feature>
<evidence type="ECO:0000256" key="1">
    <source>
        <dbReference type="ARBA" id="ARBA00004651"/>
    </source>
</evidence>
<dbReference type="Pfam" id="PF02653">
    <property type="entry name" value="BPD_transp_2"/>
    <property type="match status" value="1"/>
</dbReference>
<comment type="caution">
    <text evidence="7">The sequence shown here is derived from an EMBL/GenBank/DDBJ whole genome shotgun (WGS) entry which is preliminary data.</text>
</comment>
<feature type="transmembrane region" description="Helical" evidence="6">
    <location>
        <begin position="101"/>
        <end position="123"/>
    </location>
</feature>
<name>A0ABX1DQ69_9HYPH</name>
<feature type="transmembrane region" description="Helical" evidence="6">
    <location>
        <begin position="49"/>
        <end position="70"/>
    </location>
</feature>
<evidence type="ECO:0000313" key="8">
    <source>
        <dbReference type="Proteomes" id="UP000704467"/>
    </source>
</evidence>
<feature type="transmembrane region" description="Helical" evidence="6">
    <location>
        <begin position="180"/>
        <end position="198"/>
    </location>
</feature>
<sequence>MTNSHNIISRDPSMMGSGSGLLANWLTASAGIWVLSAAIVGYAVIFGGYLSTIVAFGLIYAIFVSGLNVFMGLTAQVSFGQSAFAAIGGYSSAVLTTTYEWAPLPAMMFGLVAAMVAACIIGLPTLRLKGHYLAMATLAIGLIVYEIAVEWESVTQGYLGISGIPPLGIGSFEAASDRQILLTLSALTILVAFAMSRIRKSRVGRAFAAVAGSEEAASALGINVARYKLLSFLLSAALASIAGSLFVHVVGFVSPEVFGLHMVVLAFTMIYIGGLGTVAGPIIGALIVSLLPEIFRGLSESQDLAYGVTLIIILIYAPKGLVGLAKSLDARKAPSKTSGRAQ</sequence>
<keyword evidence="2" id="KW-1003">Cell membrane</keyword>
<organism evidence="7 8">
    <name type="scientific">Brucella haematophila</name>
    <dbReference type="NCBI Taxonomy" id="419474"/>
    <lineage>
        <taxon>Bacteria</taxon>
        <taxon>Pseudomonadati</taxon>
        <taxon>Pseudomonadota</taxon>
        <taxon>Alphaproteobacteria</taxon>
        <taxon>Hyphomicrobiales</taxon>
        <taxon>Brucellaceae</taxon>
        <taxon>Brucella/Ochrobactrum group</taxon>
        <taxon>Brucella</taxon>
    </lineage>
</organism>
<evidence type="ECO:0000256" key="6">
    <source>
        <dbReference type="SAM" id="Phobius"/>
    </source>
</evidence>
<gene>
    <name evidence="7" type="ORF">HED55_23760</name>
</gene>
<dbReference type="InterPro" id="IPR043428">
    <property type="entry name" value="LivM-like"/>
</dbReference>
<keyword evidence="5 6" id="KW-0472">Membrane</keyword>
<comment type="subcellular location">
    <subcellularLocation>
        <location evidence="1">Cell membrane</location>
        <topology evidence="1">Multi-pass membrane protein</topology>
    </subcellularLocation>
</comment>
<feature type="transmembrane region" description="Helical" evidence="6">
    <location>
        <begin position="259"/>
        <end position="292"/>
    </location>
</feature>
<evidence type="ECO:0000256" key="5">
    <source>
        <dbReference type="ARBA" id="ARBA00023136"/>
    </source>
</evidence>